<proteinExistence type="predicted"/>
<protein>
    <recommendedName>
        <fullName evidence="1">ACT domain-containing protein</fullName>
    </recommendedName>
</protein>
<name>A0A1Y1RQ62_9MICC</name>
<dbReference type="Pfam" id="PF13740">
    <property type="entry name" value="ACT_6"/>
    <property type="match status" value="1"/>
</dbReference>
<dbReference type="NCBIfam" id="NF001220">
    <property type="entry name" value="PRK00194.1"/>
    <property type="match status" value="1"/>
</dbReference>
<organism evidence="2 3">
    <name type="scientific">Rothia nasimurium</name>
    <dbReference type="NCBI Taxonomy" id="85336"/>
    <lineage>
        <taxon>Bacteria</taxon>
        <taxon>Bacillati</taxon>
        <taxon>Actinomycetota</taxon>
        <taxon>Actinomycetes</taxon>
        <taxon>Micrococcales</taxon>
        <taxon>Micrococcaceae</taxon>
        <taxon>Rothia</taxon>
    </lineage>
</organism>
<dbReference type="InterPro" id="IPR045865">
    <property type="entry name" value="ACT-like_dom_sf"/>
</dbReference>
<dbReference type="SUPFAM" id="SSF55021">
    <property type="entry name" value="ACT-like"/>
    <property type="match status" value="1"/>
</dbReference>
<dbReference type="Gene3D" id="3.30.70.260">
    <property type="match status" value="1"/>
</dbReference>
<reference evidence="2 3" key="1">
    <citation type="submission" date="2016-05" db="EMBL/GenBank/DDBJ databases">
        <title>Draft genome sequence of a porcine commensal Rothia nasimurium.</title>
        <authorList>
            <person name="Gaiser R.A."/>
            <person name="Van Baarlen P."/>
            <person name="Wells J.M."/>
        </authorList>
    </citation>
    <scope>NUCLEOTIDE SEQUENCE [LARGE SCALE GENOMIC DNA]</scope>
    <source>
        <strain evidence="2 3">PT-32</strain>
    </source>
</reference>
<dbReference type="RefSeq" id="WP_083091435.1">
    <property type="nucleotide sequence ID" value="NZ_LXWF01000012.1"/>
</dbReference>
<dbReference type="Proteomes" id="UP000192359">
    <property type="component" value="Unassembled WGS sequence"/>
</dbReference>
<dbReference type="InterPro" id="IPR022986">
    <property type="entry name" value="UPF0237_ACT"/>
</dbReference>
<dbReference type="OrthoDB" id="9803078at2"/>
<keyword evidence="3" id="KW-1185">Reference proteome</keyword>
<dbReference type="EMBL" id="LXWF01000012">
    <property type="protein sequence ID" value="ORC20646.1"/>
    <property type="molecule type" value="Genomic_DNA"/>
</dbReference>
<evidence type="ECO:0000313" key="2">
    <source>
        <dbReference type="EMBL" id="ORC20646.1"/>
    </source>
</evidence>
<accession>A0A1Y1RQ62</accession>
<feature type="domain" description="ACT" evidence="1">
    <location>
        <begin position="4"/>
        <end position="78"/>
    </location>
</feature>
<dbReference type="InterPro" id="IPR002912">
    <property type="entry name" value="ACT_dom"/>
</dbReference>
<dbReference type="AlphaFoldDB" id="A0A1Y1RQ62"/>
<comment type="caution">
    <text evidence="2">The sequence shown here is derived from an EMBL/GenBank/DDBJ whole genome shotgun (WGS) entry which is preliminary data.</text>
</comment>
<evidence type="ECO:0000313" key="3">
    <source>
        <dbReference type="Proteomes" id="UP000192359"/>
    </source>
</evidence>
<dbReference type="PROSITE" id="PS51671">
    <property type="entry name" value="ACT"/>
    <property type="match status" value="1"/>
</dbReference>
<evidence type="ECO:0000259" key="1">
    <source>
        <dbReference type="PROSITE" id="PS51671"/>
    </source>
</evidence>
<gene>
    <name evidence="2" type="ORF">A7979_11015</name>
</gene>
<sequence>MKIILTVTGLDHEGIIAGVTAKLAERKVNIENLSQTLMQGYFTMILQGSFDDSAQSITELQEAMKPVEEEQRVQIRIQSDAIFQAMHTL</sequence>
<dbReference type="CDD" id="cd04872">
    <property type="entry name" value="ACT_1ZPV"/>
    <property type="match status" value="1"/>
</dbReference>